<comment type="subcellular location">
    <subcellularLocation>
        <location evidence="1">Cell membrane</location>
        <topology evidence="1">Multi-pass membrane protein</topology>
    </subcellularLocation>
</comment>
<feature type="transmembrane region" description="Helical" evidence="7">
    <location>
        <begin position="191"/>
        <end position="211"/>
    </location>
</feature>
<dbReference type="CDD" id="cd17346">
    <property type="entry name" value="MFS_DtpA_like"/>
    <property type="match status" value="1"/>
</dbReference>
<gene>
    <name evidence="8" type="ORF">AB1Y20_006271</name>
</gene>
<feature type="transmembrane region" description="Helical" evidence="7">
    <location>
        <begin position="121"/>
        <end position="141"/>
    </location>
</feature>
<evidence type="ECO:0000256" key="2">
    <source>
        <dbReference type="ARBA" id="ARBA00022448"/>
    </source>
</evidence>
<evidence type="ECO:0008006" key="10">
    <source>
        <dbReference type="Google" id="ProtNLM"/>
    </source>
</evidence>
<dbReference type="GO" id="GO:0015833">
    <property type="term" value="P:peptide transport"/>
    <property type="evidence" value="ECO:0007669"/>
    <property type="project" value="InterPro"/>
</dbReference>
<feature type="transmembrane region" description="Helical" evidence="7">
    <location>
        <begin position="348"/>
        <end position="370"/>
    </location>
</feature>
<dbReference type="InterPro" id="IPR005279">
    <property type="entry name" value="Dipep/tripep_permease"/>
</dbReference>
<comment type="caution">
    <text evidence="8">The sequence shown here is derived from an EMBL/GenBank/DDBJ whole genome shotgun (WGS) entry which is preliminary data.</text>
</comment>
<organism evidence="8 9">
    <name type="scientific">Prymnesium parvum</name>
    <name type="common">Toxic golden alga</name>
    <dbReference type="NCBI Taxonomy" id="97485"/>
    <lineage>
        <taxon>Eukaryota</taxon>
        <taxon>Haptista</taxon>
        <taxon>Haptophyta</taxon>
        <taxon>Prymnesiophyceae</taxon>
        <taxon>Prymnesiales</taxon>
        <taxon>Prymnesiaceae</taxon>
        <taxon>Prymnesium</taxon>
    </lineage>
</organism>
<dbReference type="SUPFAM" id="SSF103473">
    <property type="entry name" value="MFS general substrate transporter"/>
    <property type="match status" value="1"/>
</dbReference>
<keyword evidence="9" id="KW-1185">Reference proteome</keyword>
<proteinExistence type="predicted"/>
<dbReference type="GO" id="GO:1904680">
    <property type="term" value="F:peptide transmembrane transporter activity"/>
    <property type="evidence" value="ECO:0007669"/>
    <property type="project" value="InterPro"/>
</dbReference>
<feature type="transmembrane region" description="Helical" evidence="7">
    <location>
        <begin position="162"/>
        <end position="179"/>
    </location>
</feature>
<keyword evidence="4 7" id="KW-0812">Transmembrane</keyword>
<dbReference type="InterPro" id="IPR000109">
    <property type="entry name" value="POT_fam"/>
</dbReference>
<sequence length="514" mass="54465">MATFGHPRGLAVLYLTEVWERFSFYGLKALLVLYLNSGVLSPPRFSNVLGSGVLTAAFGQPSTRLGIQALSSQINELYSGAAYITPLAGGAIADRLLGARSALLLGGVLMAVGHGCMACERWFLCGLLLLVMGNGLFKPTVSSILSRLYDTPALLSLRDRGFAIFYTGINVGALLAPLVCGELQRSFGYDVGFGAAGVGMLVGLIVFVGGAHHIPSDSGGAGSCPPRALFEQEDLSSNEESTILVSKPPVSFPMMPVCARGASESKDCRDPCCVVSTPSFGASGAFGVSRTPRERTGRPPCHSLGSLSALCLLVVPFWVAHEQLSNTMPLFFRDHVERSVLGYELPAAWLQSLNPLFCICLMPCFTWLWGHQARRGAEPSPIRKMALGCLLQGCGWLTMAVGSLTTMHAVKVSLIVPLLATLLLTSGQLFLAPVGLALVSRSAPVHARSTAIGLWFLAGGVAGLLAGQVGVLYSIWKEPSFFLLLAAMCFVDAALMAKVAPRLNRMPLARMASS</sequence>
<dbReference type="EMBL" id="JBGBPQ010000014">
    <property type="protein sequence ID" value="KAL1511473.1"/>
    <property type="molecule type" value="Genomic_DNA"/>
</dbReference>
<dbReference type="Proteomes" id="UP001515480">
    <property type="component" value="Unassembled WGS sequence"/>
</dbReference>
<dbReference type="NCBIfam" id="TIGR00924">
    <property type="entry name" value="yjdL_sub1_fam"/>
    <property type="match status" value="1"/>
</dbReference>
<dbReference type="InterPro" id="IPR036259">
    <property type="entry name" value="MFS_trans_sf"/>
</dbReference>
<evidence type="ECO:0000256" key="4">
    <source>
        <dbReference type="ARBA" id="ARBA00022692"/>
    </source>
</evidence>
<feature type="transmembrane region" description="Helical" evidence="7">
    <location>
        <begin position="451"/>
        <end position="475"/>
    </location>
</feature>
<feature type="transmembrane region" description="Helical" evidence="7">
    <location>
        <begin position="382"/>
        <end position="402"/>
    </location>
</feature>
<dbReference type="Gene3D" id="1.20.1250.20">
    <property type="entry name" value="MFS general substrate transporter like domains"/>
    <property type="match status" value="1"/>
</dbReference>
<dbReference type="InterPro" id="IPR050171">
    <property type="entry name" value="MFS_Transporters"/>
</dbReference>
<evidence type="ECO:0000313" key="9">
    <source>
        <dbReference type="Proteomes" id="UP001515480"/>
    </source>
</evidence>
<dbReference type="GO" id="GO:0005886">
    <property type="term" value="C:plasma membrane"/>
    <property type="evidence" value="ECO:0007669"/>
    <property type="project" value="UniProtKB-SubCell"/>
</dbReference>
<keyword evidence="6 7" id="KW-0472">Membrane</keyword>
<evidence type="ECO:0000256" key="6">
    <source>
        <dbReference type="ARBA" id="ARBA00023136"/>
    </source>
</evidence>
<protein>
    <recommendedName>
        <fullName evidence="10">Major facilitator superfamily (MFS) profile domain-containing protein</fullName>
    </recommendedName>
</protein>
<evidence type="ECO:0000256" key="3">
    <source>
        <dbReference type="ARBA" id="ARBA00022475"/>
    </source>
</evidence>
<name>A0AB34J1S5_PRYPA</name>
<dbReference type="AlphaFoldDB" id="A0AB34J1S5"/>
<evidence type="ECO:0000313" key="8">
    <source>
        <dbReference type="EMBL" id="KAL1511473.1"/>
    </source>
</evidence>
<feature type="transmembrane region" description="Helical" evidence="7">
    <location>
        <begin position="97"/>
        <end position="115"/>
    </location>
</feature>
<keyword evidence="2" id="KW-0813">Transport</keyword>
<reference evidence="8 9" key="1">
    <citation type="journal article" date="2024" name="Science">
        <title>Giant polyketide synthase enzymes in the biosynthesis of giant marine polyether toxins.</title>
        <authorList>
            <person name="Fallon T.R."/>
            <person name="Shende V.V."/>
            <person name="Wierzbicki I.H."/>
            <person name="Pendleton A.L."/>
            <person name="Watervoot N.F."/>
            <person name="Auber R.P."/>
            <person name="Gonzalez D.J."/>
            <person name="Wisecaver J.H."/>
            <person name="Moore B.S."/>
        </authorList>
    </citation>
    <scope>NUCLEOTIDE SEQUENCE [LARGE SCALE GENOMIC DNA]</scope>
    <source>
        <strain evidence="8 9">12B1</strain>
    </source>
</reference>
<accession>A0AB34J1S5</accession>
<evidence type="ECO:0000256" key="5">
    <source>
        <dbReference type="ARBA" id="ARBA00022989"/>
    </source>
</evidence>
<feature type="transmembrane region" description="Helical" evidence="7">
    <location>
        <begin position="414"/>
        <end position="439"/>
    </location>
</feature>
<dbReference type="PANTHER" id="PTHR23517:SF15">
    <property type="entry name" value="PROTON-DEPENDENT OLIGOPEPTIDE FAMILY TRANSPORT PROTEIN"/>
    <property type="match status" value="1"/>
</dbReference>
<evidence type="ECO:0000256" key="7">
    <source>
        <dbReference type="SAM" id="Phobius"/>
    </source>
</evidence>
<keyword evidence="5 7" id="KW-1133">Transmembrane helix</keyword>
<keyword evidence="3" id="KW-1003">Cell membrane</keyword>
<dbReference type="Pfam" id="PF00854">
    <property type="entry name" value="PTR2"/>
    <property type="match status" value="2"/>
</dbReference>
<dbReference type="PANTHER" id="PTHR23517">
    <property type="entry name" value="RESISTANCE PROTEIN MDTM, PUTATIVE-RELATED-RELATED"/>
    <property type="match status" value="1"/>
</dbReference>
<feature type="transmembrane region" description="Helical" evidence="7">
    <location>
        <begin position="481"/>
        <end position="501"/>
    </location>
</feature>
<evidence type="ECO:0000256" key="1">
    <source>
        <dbReference type="ARBA" id="ARBA00004651"/>
    </source>
</evidence>